<evidence type="ECO:0000313" key="2">
    <source>
        <dbReference type="Proteomes" id="UP001175227"/>
    </source>
</evidence>
<evidence type="ECO:0000313" key="1">
    <source>
        <dbReference type="EMBL" id="KAK0484041.1"/>
    </source>
</evidence>
<reference evidence="1" key="1">
    <citation type="submission" date="2023-06" db="EMBL/GenBank/DDBJ databases">
        <authorList>
            <consortium name="Lawrence Berkeley National Laboratory"/>
            <person name="Ahrendt S."/>
            <person name="Sahu N."/>
            <person name="Indic B."/>
            <person name="Wong-Bajracharya J."/>
            <person name="Merenyi Z."/>
            <person name="Ke H.-M."/>
            <person name="Monk M."/>
            <person name="Kocsube S."/>
            <person name="Drula E."/>
            <person name="Lipzen A."/>
            <person name="Balint B."/>
            <person name="Henrissat B."/>
            <person name="Andreopoulos B."/>
            <person name="Martin F.M."/>
            <person name="Harder C.B."/>
            <person name="Rigling D."/>
            <person name="Ford K.L."/>
            <person name="Foster G.D."/>
            <person name="Pangilinan J."/>
            <person name="Papanicolaou A."/>
            <person name="Barry K."/>
            <person name="LaButti K."/>
            <person name="Viragh M."/>
            <person name="Koriabine M."/>
            <person name="Yan M."/>
            <person name="Riley R."/>
            <person name="Champramary S."/>
            <person name="Plett K.L."/>
            <person name="Tsai I.J."/>
            <person name="Slot J."/>
            <person name="Sipos G."/>
            <person name="Plett J."/>
            <person name="Nagy L.G."/>
            <person name="Grigoriev I.V."/>
        </authorList>
    </citation>
    <scope>NUCLEOTIDE SEQUENCE</scope>
    <source>
        <strain evidence="1">ICMP 16352</strain>
    </source>
</reference>
<dbReference type="Proteomes" id="UP001175227">
    <property type="component" value="Unassembled WGS sequence"/>
</dbReference>
<gene>
    <name evidence="1" type="ORF">IW261DRAFT_995878</name>
</gene>
<protein>
    <submittedName>
        <fullName evidence="1">Uncharacterized protein</fullName>
    </submittedName>
</protein>
<name>A0AA39PHV5_9AGAR</name>
<accession>A0AA39PHV5</accession>
<keyword evidence="2" id="KW-1185">Reference proteome</keyword>
<sequence length="189" mass="21590">MATFSCSKGNFKSLKQLLQRFVAPVEPNEQLHPNPNMYAFRTVPDWHHPLQWLLCFFIYTTKPVMLYTTRNGEGRRLSDDEYNRLSEYCVDQRRQWENDVNENVHLKQEMYGELVDWVPDSDGNKSVYTVCSNISAFSVGSTKSEYYGKGLGQGSVISLAPIAEHTASTYPIFKPSDFPPLPSKVCAVH</sequence>
<organism evidence="1 2">
    <name type="scientific">Armillaria novae-zelandiae</name>
    <dbReference type="NCBI Taxonomy" id="153914"/>
    <lineage>
        <taxon>Eukaryota</taxon>
        <taxon>Fungi</taxon>
        <taxon>Dikarya</taxon>
        <taxon>Basidiomycota</taxon>
        <taxon>Agaricomycotina</taxon>
        <taxon>Agaricomycetes</taxon>
        <taxon>Agaricomycetidae</taxon>
        <taxon>Agaricales</taxon>
        <taxon>Marasmiineae</taxon>
        <taxon>Physalacriaceae</taxon>
        <taxon>Armillaria</taxon>
    </lineage>
</organism>
<proteinExistence type="predicted"/>
<comment type="caution">
    <text evidence="1">The sequence shown here is derived from an EMBL/GenBank/DDBJ whole genome shotgun (WGS) entry which is preliminary data.</text>
</comment>
<dbReference type="EMBL" id="JAUEPR010000006">
    <property type="protein sequence ID" value="KAK0484041.1"/>
    <property type="molecule type" value="Genomic_DNA"/>
</dbReference>
<dbReference type="AlphaFoldDB" id="A0AA39PHV5"/>